<dbReference type="eggNOG" id="COG3240">
    <property type="taxonomic scope" value="Bacteria"/>
</dbReference>
<dbReference type="Gene3D" id="3.40.50.1110">
    <property type="entry name" value="SGNH hydrolase"/>
    <property type="match status" value="1"/>
</dbReference>
<dbReference type="OrthoDB" id="5292073at2"/>
<evidence type="ECO:0000313" key="2">
    <source>
        <dbReference type="EMBL" id="ADV83253.1"/>
    </source>
</evidence>
<organism evidence="2 3">
    <name type="scientific">Terriglobus saanensis (strain ATCC BAA-1853 / DSM 23119 / SP1PR4)</name>
    <dbReference type="NCBI Taxonomy" id="401053"/>
    <lineage>
        <taxon>Bacteria</taxon>
        <taxon>Pseudomonadati</taxon>
        <taxon>Acidobacteriota</taxon>
        <taxon>Terriglobia</taxon>
        <taxon>Terriglobales</taxon>
        <taxon>Acidobacteriaceae</taxon>
        <taxon>Terriglobus</taxon>
    </lineage>
</organism>
<dbReference type="GO" id="GO:0016788">
    <property type="term" value="F:hydrolase activity, acting on ester bonds"/>
    <property type="evidence" value="ECO:0007669"/>
    <property type="project" value="InterPro"/>
</dbReference>
<dbReference type="HOGENOM" id="CLU_015101_3_0_0"/>
<dbReference type="PANTHER" id="PTHR45648">
    <property type="entry name" value="GDSL LIPASE/ACYLHYDROLASE FAMILY PROTEIN (AFU_ORTHOLOGUE AFUA_4G14700)"/>
    <property type="match status" value="1"/>
</dbReference>
<sequence length="381" mass="40470">MNSQKKTSSSGLRLRPSSMLNGLMRLLSIAAIAMFSLEPLQASQIDASEDSEGHGKIQFVAFGDSLMDCGVYSPFATLFFGGGKFSTNPTLIFPQVVAEHYGSVLEPAALGGFGIPLIPVNGLCYGQGGSRVKDPIGVNHAPPGTRNADFALATTIPVTEQVQIYLKVHKRFNSNQIVFLQAGPNDIQVDLEAAQAAGTAAAQQAAIAAIEQAAVDLATVVHTLKENGSPRIVLFNMPDLGVTPEGAASADHGATLTQVSQVFNTALEGSLQQQGLLNQVISIDLFTFLENSTKNFKELGFQVSNTGTACDAQAQVARATQLHLNNPSFFTDSLFCSPKTLTAPNAAQTFEFADSVHPTTHLGQLFAQFIIQQIDASPLRY</sequence>
<keyword evidence="3" id="KW-1185">Reference proteome</keyword>
<evidence type="ECO:0000256" key="1">
    <source>
        <dbReference type="ARBA" id="ARBA00022801"/>
    </source>
</evidence>
<dbReference type="AlphaFoldDB" id="E8UZH3"/>
<dbReference type="PANTHER" id="PTHR45648:SF22">
    <property type="entry name" value="GDSL LIPASE_ACYLHYDROLASE FAMILY PROTEIN (AFU_ORTHOLOGUE AFUA_4G14700)"/>
    <property type="match status" value="1"/>
</dbReference>
<dbReference type="Proteomes" id="UP000006844">
    <property type="component" value="Chromosome"/>
</dbReference>
<dbReference type="InterPro" id="IPR036514">
    <property type="entry name" value="SGNH_hydro_sf"/>
</dbReference>
<dbReference type="EMBL" id="CP002467">
    <property type="protein sequence ID" value="ADV83253.1"/>
    <property type="molecule type" value="Genomic_DNA"/>
</dbReference>
<gene>
    <name evidence="2" type="ordered locus">AciPR4_2473</name>
</gene>
<dbReference type="SUPFAM" id="SSF52266">
    <property type="entry name" value="SGNH hydrolase"/>
    <property type="match status" value="1"/>
</dbReference>
<dbReference type="KEGG" id="tsa:AciPR4_2473"/>
<dbReference type="InterPro" id="IPR001087">
    <property type="entry name" value="GDSL"/>
</dbReference>
<name>E8UZH3_TERSS</name>
<dbReference type="InterPro" id="IPR051058">
    <property type="entry name" value="GDSL_Est/Lipase"/>
</dbReference>
<reference evidence="2 3" key="1">
    <citation type="journal article" date="2012" name="Stand. Genomic Sci.">
        <title>Complete genome sequence of Terriglobus saanensis type strain SP1PR4(T), an Acidobacteria from tundra soil.</title>
        <authorList>
            <person name="Rawat S.R."/>
            <person name="Mannisto M.K."/>
            <person name="Starovoytov V."/>
            <person name="Goodwin L."/>
            <person name="Nolan M."/>
            <person name="Hauser L."/>
            <person name="Land M."/>
            <person name="Davenport K.W."/>
            <person name="Woyke T."/>
            <person name="Haggblom M.M."/>
        </authorList>
    </citation>
    <scope>NUCLEOTIDE SEQUENCE</scope>
    <source>
        <strain evidence="3">ATCC BAA-1853 / DSM 23119 / SP1PR4</strain>
    </source>
</reference>
<dbReference type="RefSeq" id="WP_013568986.1">
    <property type="nucleotide sequence ID" value="NC_014963.1"/>
</dbReference>
<protein>
    <submittedName>
        <fullName evidence="2">Phospholipase/lecithinase/hemolysin-like protein</fullName>
    </submittedName>
</protein>
<keyword evidence="1" id="KW-0378">Hydrolase</keyword>
<accession>E8UZH3</accession>
<dbReference type="Pfam" id="PF00657">
    <property type="entry name" value="Lipase_GDSL"/>
    <property type="match status" value="1"/>
</dbReference>
<dbReference type="STRING" id="401053.AciPR4_2473"/>
<proteinExistence type="predicted"/>
<evidence type="ECO:0000313" key="3">
    <source>
        <dbReference type="Proteomes" id="UP000006844"/>
    </source>
</evidence>